<comment type="caution">
    <text evidence="1">The sequence shown here is derived from an EMBL/GenBank/DDBJ whole genome shotgun (WGS) entry which is preliminary data.</text>
</comment>
<sequence length="135" mass="13418">MTVGVGGACALASTSACWPCSSLSLSSSFSPTTPTPVASACRRLAGVAATNLPHQLLLLHQALRAEQPPAGAWAGRRCRRAAQAQLGPGRPGRGRGRAGRLWAGATAGGGWEAGGAAADCGCGAAAGRGRQEEAR</sequence>
<gene>
    <name evidence="1" type="ORF">C2845_PM07G12430</name>
</gene>
<dbReference type="AlphaFoldDB" id="A0A3L6SUA6"/>
<evidence type="ECO:0000313" key="1">
    <source>
        <dbReference type="EMBL" id="RLN25670.1"/>
    </source>
</evidence>
<accession>A0A3L6SUA6</accession>
<dbReference type="Proteomes" id="UP000275267">
    <property type="component" value="Unassembled WGS sequence"/>
</dbReference>
<evidence type="ECO:0000313" key="2">
    <source>
        <dbReference type="Proteomes" id="UP000275267"/>
    </source>
</evidence>
<keyword evidence="2" id="KW-1185">Reference proteome</keyword>
<protein>
    <submittedName>
        <fullName evidence="1">Uncharacterized protein</fullName>
    </submittedName>
</protein>
<reference evidence="2" key="1">
    <citation type="journal article" date="2019" name="Nat. Commun.">
        <title>The genome of broomcorn millet.</title>
        <authorList>
            <person name="Zou C."/>
            <person name="Miki D."/>
            <person name="Li D."/>
            <person name="Tang Q."/>
            <person name="Xiao L."/>
            <person name="Rajput S."/>
            <person name="Deng P."/>
            <person name="Jia W."/>
            <person name="Huang R."/>
            <person name="Zhang M."/>
            <person name="Sun Y."/>
            <person name="Hu J."/>
            <person name="Fu X."/>
            <person name="Schnable P.S."/>
            <person name="Li F."/>
            <person name="Zhang H."/>
            <person name="Feng B."/>
            <person name="Zhu X."/>
            <person name="Liu R."/>
            <person name="Schnable J.C."/>
            <person name="Zhu J.-K."/>
            <person name="Zhang H."/>
        </authorList>
    </citation>
    <scope>NUCLEOTIDE SEQUENCE [LARGE SCALE GENOMIC DNA]</scope>
</reference>
<dbReference type="EMBL" id="PQIB02000004">
    <property type="protein sequence ID" value="RLN25670.1"/>
    <property type="molecule type" value="Genomic_DNA"/>
</dbReference>
<name>A0A3L6SUA6_PANMI</name>
<organism evidence="1 2">
    <name type="scientific">Panicum miliaceum</name>
    <name type="common">Proso millet</name>
    <name type="synonym">Broomcorn millet</name>
    <dbReference type="NCBI Taxonomy" id="4540"/>
    <lineage>
        <taxon>Eukaryota</taxon>
        <taxon>Viridiplantae</taxon>
        <taxon>Streptophyta</taxon>
        <taxon>Embryophyta</taxon>
        <taxon>Tracheophyta</taxon>
        <taxon>Spermatophyta</taxon>
        <taxon>Magnoliopsida</taxon>
        <taxon>Liliopsida</taxon>
        <taxon>Poales</taxon>
        <taxon>Poaceae</taxon>
        <taxon>PACMAD clade</taxon>
        <taxon>Panicoideae</taxon>
        <taxon>Panicodae</taxon>
        <taxon>Paniceae</taxon>
        <taxon>Panicinae</taxon>
        <taxon>Panicum</taxon>
        <taxon>Panicum sect. Panicum</taxon>
    </lineage>
</organism>
<proteinExistence type="predicted"/>